<protein>
    <submittedName>
        <fullName evidence="1">Erythromycin esterase family protein</fullName>
    </submittedName>
</protein>
<sequence>MIGTDLYVEQIEKDAVRFTDESHLKPLIQTASSAKYVLLGEASHGTSEFYTVRSAITKQLIEKHGFSFIAVEGDWPSCYEVNRYVKGNAPEYKNAIEALQAFNRWPSWMWANEEIVGLIDWLYTYNQKQTTEHKKVGFYGMDVYSLWESMEAIIQYLAKIQSPDVEKAKQAFACFEPFHRKAEMYGVSAALYGENCMEEVVALLQTIQQNKHAYNSDSEASLNMQINALVTANAEAYYQAMVTHDDKSWNIRDRHMVEALDSIGHYYGAEAKGIVWEHNTHIGDARATDMARQGLENVGQLSREKYGQEHIYSIGFGTHHGTVIAARSWGDPLEKMIVPKAKRGSWEDTLHQAGAFNKYIMFTEENREVFQRTIGHRAIGVVYHPEMEHLGNYVPSRLSDRYNAFIHIEETNALSPLSMQELTVT</sequence>
<dbReference type="CDD" id="cd14728">
    <property type="entry name" value="Ere-like"/>
    <property type="match status" value="1"/>
</dbReference>
<dbReference type="PANTHER" id="PTHR31299:SF0">
    <property type="entry name" value="ESTERASE, PUTATIVE (AFU_ORTHOLOGUE AFUA_1G05850)-RELATED"/>
    <property type="match status" value="1"/>
</dbReference>
<dbReference type="EMBL" id="JBHMAF010000017">
    <property type="protein sequence ID" value="MFB9757864.1"/>
    <property type="molecule type" value="Genomic_DNA"/>
</dbReference>
<gene>
    <name evidence="1" type="ORF">ACFFMS_04805</name>
</gene>
<dbReference type="Gene3D" id="3.40.1660.10">
    <property type="entry name" value="EreA-like (biosynthetic domain)"/>
    <property type="match status" value="1"/>
</dbReference>
<comment type="caution">
    <text evidence="1">The sequence shown here is derived from an EMBL/GenBank/DDBJ whole genome shotgun (WGS) entry which is preliminary data.</text>
</comment>
<organism evidence="1 2">
    <name type="scientific">Ectobacillus funiculus</name>
    <dbReference type="NCBI Taxonomy" id="137993"/>
    <lineage>
        <taxon>Bacteria</taxon>
        <taxon>Bacillati</taxon>
        <taxon>Bacillota</taxon>
        <taxon>Bacilli</taxon>
        <taxon>Bacillales</taxon>
        <taxon>Bacillaceae</taxon>
        <taxon>Ectobacillus</taxon>
    </lineage>
</organism>
<reference evidence="1 2" key="1">
    <citation type="submission" date="2024-09" db="EMBL/GenBank/DDBJ databases">
        <authorList>
            <person name="Sun Q."/>
            <person name="Mori K."/>
        </authorList>
    </citation>
    <scope>NUCLEOTIDE SEQUENCE [LARGE SCALE GENOMIC DNA]</scope>
    <source>
        <strain evidence="1 2">JCM 11201</strain>
    </source>
</reference>
<evidence type="ECO:0000313" key="2">
    <source>
        <dbReference type="Proteomes" id="UP001589609"/>
    </source>
</evidence>
<dbReference type="InterPro" id="IPR052036">
    <property type="entry name" value="Hydrolase/PRTase-associated"/>
</dbReference>
<evidence type="ECO:0000313" key="1">
    <source>
        <dbReference type="EMBL" id="MFB9757864.1"/>
    </source>
</evidence>
<keyword evidence="2" id="KW-1185">Reference proteome</keyword>
<accession>A0ABV5WB99</accession>
<dbReference type="InterPro" id="IPR014622">
    <property type="entry name" value="UCP036794_erythomycin"/>
</dbReference>
<dbReference type="Gene3D" id="3.30.1870.10">
    <property type="entry name" value="EreA-like, domain 2"/>
    <property type="match status" value="1"/>
</dbReference>
<dbReference type="Proteomes" id="UP001589609">
    <property type="component" value="Unassembled WGS sequence"/>
</dbReference>
<proteinExistence type="predicted"/>
<name>A0ABV5WB99_9BACI</name>
<dbReference type="Pfam" id="PF05139">
    <property type="entry name" value="Erythro_esteras"/>
    <property type="match status" value="1"/>
</dbReference>
<dbReference type="SUPFAM" id="SSF159501">
    <property type="entry name" value="EreA/ChaN-like"/>
    <property type="match status" value="1"/>
</dbReference>
<dbReference type="RefSeq" id="WP_379948122.1">
    <property type="nucleotide sequence ID" value="NZ_JBHMAF010000017.1"/>
</dbReference>
<dbReference type="PIRSF" id="PIRSF036794">
    <property type="entry name" value="UCP_erythr_ester"/>
    <property type="match status" value="1"/>
</dbReference>
<dbReference type="PANTHER" id="PTHR31299">
    <property type="entry name" value="ESTERASE, PUTATIVE (AFU_ORTHOLOGUE AFUA_1G05850)-RELATED"/>
    <property type="match status" value="1"/>
</dbReference>
<dbReference type="InterPro" id="IPR007815">
    <property type="entry name" value="Emycin_Estase"/>
</dbReference>